<dbReference type="Gene3D" id="3.40.50.150">
    <property type="entry name" value="Vaccinia Virus protein VP39"/>
    <property type="match status" value="1"/>
</dbReference>
<dbReference type="AlphaFoldDB" id="A0A951QP47"/>
<accession>A0A951QP47</accession>
<organism evidence="2 3">
    <name type="scientific">Cyanomargarita calcarea GSE-NOS-MK-12-04C</name>
    <dbReference type="NCBI Taxonomy" id="2839659"/>
    <lineage>
        <taxon>Bacteria</taxon>
        <taxon>Bacillati</taxon>
        <taxon>Cyanobacteriota</taxon>
        <taxon>Cyanophyceae</taxon>
        <taxon>Nostocales</taxon>
        <taxon>Cyanomargaritaceae</taxon>
        <taxon>Cyanomargarita</taxon>
    </lineage>
</organism>
<proteinExistence type="predicted"/>
<dbReference type="Pfam" id="PF05050">
    <property type="entry name" value="Methyltransf_21"/>
    <property type="match status" value="1"/>
</dbReference>
<evidence type="ECO:0000313" key="3">
    <source>
        <dbReference type="Proteomes" id="UP000729701"/>
    </source>
</evidence>
<dbReference type="EMBL" id="JAHHGZ010000013">
    <property type="protein sequence ID" value="MBW4668557.1"/>
    <property type="molecule type" value="Genomic_DNA"/>
</dbReference>
<keyword evidence="2" id="KW-0489">Methyltransferase</keyword>
<dbReference type="Proteomes" id="UP000729701">
    <property type="component" value="Unassembled WGS sequence"/>
</dbReference>
<reference evidence="2" key="2">
    <citation type="journal article" date="2022" name="Microbiol. Resour. Announc.">
        <title>Metagenome Sequencing to Explore Phylogenomics of Terrestrial Cyanobacteria.</title>
        <authorList>
            <person name="Ward R.D."/>
            <person name="Stajich J.E."/>
            <person name="Johansen J.R."/>
            <person name="Huntemann M."/>
            <person name="Clum A."/>
            <person name="Foster B."/>
            <person name="Foster B."/>
            <person name="Roux S."/>
            <person name="Palaniappan K."/>
            <person name="Varghese N."/>
            <person name="Mukherjee S."/>
            <person name="Reddy T.B.K."/>
            <person name="Daum C."/>
            <person name="Copeland A."/>
            <person name="Chen I.A."/>
            <person name="Ivanova N.N."/>
            <person name="Kyrpides N.C."/>
            <person name="Shapiro N."/>
            <person name="Eloe-Fadrosh E.A."/>
            <person name="Pietrasiak N."/>
        </authorList>
    </citation>
    <scope>NUCLEOTIDE SEQUENCE</scope>
    <source>
        <strain evidence="2">GSE-NOS-MK-12-04C</strain>
    </source>
</reference>
<evidence type="ECO:0000259" key="1">
    <source>
        <dbReference type="Pfam" id="PF05050"/>
    </source>
</evidence>
<dbReference type="NCBIfam" id="TIGR01444">
    <property type="entry name" value="fkbM_fam"/>
    <property type="match status" value="1"/>
</dbReference>
<dbReference type="SUPFAM" id="SSF53335">
    <property type="entry name" value="S-adenosyl-L-methionine-dependent methyltransferases"/>
    <property type="match status" value="1"/>
</dbReference>
<reference evidence="2" key="1">
    <citation type="submission" date="2021-05" db="EMBL/GenBank/DDBJ databases">
        <authorList>
            <person name="Pietrasiak N."/>
            <person name="Ward R."/>
            <person name="Stajich J.E."/>
            <person name="Kurbessoian T."/>
        </authorList>
    </citation>
    <scope>NUCLEOTIDE SEQUENCE</scope>
    <source>
        <strain evidence="2">GSE-NOS-MK-12-04C</strain>
    </source>
</reference>
<sequence>MHFLKNSKGQIEPTTIELEGIKINLGDYLSSSIKEAIYKGYYEQQEIQLVKSYLASDDVIMEIGAGIGFLSSYCAKKIGSESIYAYEANIALEQPIRNTYEINHVNPNLEMCLIGKQTGIENFYVTKDFWESSFMKPNPEKIEKTLTIPVKSFKEELKRINPSFVIIDIEGGEYDLLKDDDLHNVKKIVIELHNTTIGYEKVENVKSQLKSLGFKVVENLPNCRDEIVFFQR</sequence>
<dbReference type="InterPro" id="IPR006342">
    <property type="entry name" value="FkbM_mtfrase"/>
</dbReference>
<name>A0A951QP47_9CYAN</name>
<dbReference type="InterPro" id="IPR029063">
    <property type="entry name" value="SAM-dependent_MTases_sf"/>
</dbReference>
<dbReference type="GO" id="GO:0008168">
    <property type="term" value="F:methyltransferase activity"/>
    <property type="evidence" value="ECO:0007669"/>
    <property type="project" value="UniProtKB-KW"/>
</dbReference>
<evidence type="ECO:0000313" key="2">
    <source>
        <dbReference type="EMBL" id="MBW4668557.1"/>
    </source>
</evidence>
<feature type="domain" description="Methyltransferase FkbM" evidence="1">
    <location>
        <begin position="62"/>
        <end position="215"/>
    </location>
</feature>
<keyword evidence="2" id="KW-0808">Transferase</keyword>
<gene>
    <name evidence="2" type="ORF">KME60_14290</name>
</gene>
<dbReference type="GO" id="GO:0032259">
    <property type="term" value="P:methylation"/>
    <property type="evidence" value="ECO:0007669"/>
    <property type="project" value="UniProtKB-KW"/>
</dbReference>
<protein>
    <submittedName>
        <fullName evidence="2">FkbM family methyltransferase</fullName>
    </submittedName>
</protein>
<comment type="caution">
    <text evidence="2">The sequence shown here is derived from an EMBL/GenBank/DDBJ whole genome shotgun (WGS) entry which is preliminary data.</text>
</comment>